<dbReference type="InterPro" id="IPR020456">
    <property type="entry name" value="Acylphosphatase"/>
</dbReference>
<evidence type="ECO:0000256" key="6">
    <source>
        <dbReference type="RuleBase" id="RU000553"/>
    </source>
</evidence>
<dbReference type="PROSITE" id="PS00151">
    <property type="entry name" value="ACYLPHOSPHATASE_2"/>
    <property type="match status" value="1"/>
</dbReference>
<protein>
    <recommendedName>
        <fullName evidence="2 5">Acylphosphatase</fullName>
        <ecNumber evidence="2 5">3.6.1.7</ecNumber>
    </recommendedName>
</protein>
<sequence length="127" mass="14301">MVGPVFLVCLAFAVELPRPTAMAEAEAATKTSKLIALDFEVHGTVQGVFFRKFTQKRSKELGLTGWCKNTRYGSVIGYLEGEQAQIETMKQWLRDKGSPQSRVELAEFTNEKEIPQLSLSSFEIRKK</sequence>
<dbReference type="Pfam" id="PF00708">
    <property type="entry name" value="Acylphosphatase"/>
    <property type="match status" value="1"/>
</dbReference>
<keyword evidence="3 5" id="KW-0378">Hydrolase</keyword>
<feature type="chain" id="PRO_5043957478" description="Acylphosphatase" evidence="8">
    <location>
        <begin position="24"/>
        <end position="127"/>
    </location>
</feature>
<feature type="signal peptide" evidence="8">
    <location>
        <begin position="1"/>
        <end position="23"/>
    </location>
</feature>
<keyword evidence="8" id="KW-0732">Signal</keyword>
<dbReference type="FunFam" id="3.30.70.100:FF:000011">
    <property type="entry name" value="Acylphosphatase"/>
    <property type="match status" value="1"/>
</dbReference>
<comment type="similarity">
    <text evidence="1 7">Belongs to the acylphosphatase family.</text>
</comment>
<comment type="catalytic activity">
    <reaction evidence="4 5 6">
        <text>an acyl phosphate + H2O = a carboxylate + phosphate + H(+)</text>
        <dbReference type="Rhea" id="RHEA:14965"/>
        <dbReference type="ChEBI" id="CHEBI:15377"/>
        <dbReference type="ChEBI" id="CHEBI:15378"/>
        <dbReference type="ChEBI" id="CHEBI:29067"/>
        <dbReference type="ChEBI" id="CHEBI:43474"/>
        <dbReference type="ChEBI" id="CHEBI:59918"/>
        <dbReference type="EC" id="3.6.1.7"/>
    </reaction>
</comment>
<dbReference type="EC" id="3.6.1.7" evidence="2 5"/>
<dbReference type="PANTHER" id="PTHR10029">
    <property type="entry name" value="ACYLPHOSPHATASE"/>
    <property type="match status" value="1"/>
</dbReference>
<dbReference type="EMBL" id="JADYXP020000003">
    <property type="protein sequence ID" value="KAL0129321.1"/>
    <property type="molecule type" value="Genomic_DNA"/>
</dbReference>
<dbReference type="PROSITE" id="PS51160">
    <property type="entry name" value="ACYLPHOSPHATASE_3"/>
    <property type="match status" value="1"/>
</dbReference>
<evidence type="ECO:0000256" key="2">
    <source>
        <dbReference type="ARBA" id="ARBA00012150"/>
    </source>
</evidence>
<evidence type="ECO:0000256" key="7">
    <source>
        <dbReference type="RuleBase" id="RU004168"/>
    </source>
</evidence>
<dbReference type="Gene3D" id="3.30.70.100">
    <property type="match status" value="1"/>
</dbReference>
<dbReference type="GO" id="GO:0003998">
    <property type="term" value="F:acylphosphatase activity"/>
    <property type="evidence" value="ECO:0007669"/>
    <property type="project" value="UniProtKB-EC"/>
</dbReference>
<evidence type="ECO:0000256" key="8">
    <source>
        <dbReference type="SAM" id="SignalP"/>
    </source>
</evidence>
<proteinExistence type="inferred from homology"/>
<dbReference type="AlphaFoldDB" id="A0AAW2GPY8"/>
<dbReference type="PROSITE" id="PS00150">
    <property type="entry name" value="ACYLPHOSPHATASE_1"/>
    <property type="match status" value="1"/>
</dbReference>
<reference evidence="10 11" key="1">
    <citation type="submission" date="2023-03" db="EMBL/GenBank/DDBJ databases">
        <title>High recombination rates correlate with genetic variation in Cardiocondyla obscurior ants.</title>
        <authorList>
            <person name="Errbii M."/>
        </authorList>
    </citation>
    <scope>NUCLEOTIDE SEQUENCE [LARGE SCALE GENOMIC DNA]</scope>
    <source>
        <strain evidence="10">Alpha-2009</strain>
        <tissue evidence="10">Whole body</tissue>
    </source>
</reference>
<evidence type="ECO:0000256" key="3">
    <source>
        <dbReference type="ARBA" id="ARBA00022801"/>
    </source>
</evidence>
<name>A0AAW2GPY8_9HYME</name>
<evidence type="ECO:0000313" key="11">
    <source>
        <dbReference type="Proteomes" id="UP001430953"/>
    </source>
</evidence>
<feature type="active site" evidence="5">
    <location>
        <position position="51"/>
    </location>
</feature>
<accession>A0AAW2GPY8</accession>
<dbReference type="InterPro" id="IPR017968">
    <property type="entry name" value="Acylphosphatase_CS"/>
</dbReference>
<dbReference type="InterPro" id="IPR036046">
    <property type="entry name" value="Acylphosphatase-like_dom_sf"/>
</dbReference>
<evidence type="ECO:0000313" key="10">
    <source>
        <dbReference type="EMBL" id="KAL0129321.1"/>
    </source>
</evidence>
<keyword evidence="11" id="KW-1185">Reference proteome</keyword>
<organism evidence="10 11">
    <name type="scientific">Cardiocondyla obscurior</name>
    <dbReference type="NCBI Taxonomy" id="286306"/>
    <lineage>
        <taxon>Eukaryota</taxon>
        <taxon>Metazoa</taxon>
        <taxon>Ecdysozoa</taxon>
        <taxon>Arthropoda</taxon>
        <taxon>Hexapoda</taxon>
        <taxon>Insecta</taxon>
        <taxon>Pterygota</taxon>
        <taxon>Neoptera</taxon>
        <taxon>Endopterygota</taxon>
        <taxon>Hymenoptera</taxon>
        <taxon>Apocrita</taxon>
        <taxon>Aculeata</taxon>
        <taxon>Formicoidea</taxon>
        <taxon>Formicidae</taxon>
        <taxon>Myrmicinae</taxon>
        <taxon>Cardiocondyla</taxon>
    </lineage>
</organism>
<evidence type="ECO:0000259" key="9">
    <source>
        <dbReference type="PROSITE" id="PS51160"/>
    </source>
</evidence>
<dbReference type="PRINTS" id="PR00112">
    <property type="entry name" value="ACYLPHPHTASE"/>
</dbReference>
<dbReference type="PANTHER" id="PTHR10029:SF3">
    <property type="entry name" value="ACYLPHOSPHATASE-RELATED"/>
    <property type="match status" value="1"/>
</dbReference>
<comment type="caution">
    <text evidence="10">The sequence shown here is derived from an EMBL/GenBank/DDBJ whole genome shotgun (WGS) entry which is preliminary data.</text>
</comment>
<evidence type="ECO:0000256" key="5">
    <source>
        <dbReference type="PROSITE-ProRule" id="PRU00520"/>
    </source>
</evidence>
<dbReference type="SUPFAM" id="SSF54975">
    <property type="entry name" value="Acylphosphatase/BLUF domain-like"/>
    <property type="match status" value="1"/>
</dbReference>
<gene>
    <name evidence="10" type="ORF">PUN28_004194</name>
</gene>
<evidence type="ECO:0000256" key="1">
    <source>
        <dbReference type="ARBA" id="ARBA00005614"/>
    </source>
</evidence>
<dbReference type="Proteomes" id="UP001430953">
    <property type="component" value="Unassembled WGS sequence"/>
</dbReference>
<feature type="active site" evidence="5">
    <location>
        <position position="69"/>
    </location>
</feature>
<dbReference type="InterPro" id="IPR001792">
    <property type="entry name" value="Acylphosphatase-like_dom"/>
</dbReference>
<feature type="domain" description="Acylphosphatase-like" evidence="9">
    <location>
        <begin position="36"/>
        <end position="126"/>
    </location>
</feature>
<evidence type="ECO:0000256" key="4">
    <source>
        <dbReference type="ARBA" id="ARBA00047645"/>
    </source>
</evidence>